<dbReference type="Proteomes" id="UP000215043">
    <property type="component" value="Chromosome"/>
</dbReference>
<dbReference type="Pfam" id="PF03795">
    <property type="entry name" value="YCII"/>
    <property type="match status" value="1"/>
</dbReference>
<dbReference type="Proteomes" id="UP000029737">
    <property type="component" value="Unassembled WGS sequence"/>
</dbReference>
<dbReference type="InterPro" id="IPR011008">
    <property type="entry name" value="Dimeric_a/b-barrel"/>
</dbReference>
<dbReference type="EMBL" id="JPMV01000009">
    <property type="protein sequence ID" value="KGI82772.1"/>
    <property type="molecule type" value="Genomic_DNA"/>
</dbReference>
<feature type="domain" description="YCII-related" evidence="2">
    <location>
        <begin position="8"/>
        <end position="85"/>
    </location>
</feature>
<comment type="similarity">
    <text evidence="1">Belongs to the YciI family.</text>
</comment>
<evidence type="ECO:0000313" key="5">
    <source>
        <dbReference type="Proteomes" id="UP000029737"/>
    </source>
</evidence>
<dbReference type="PANTHER" id="PTHR37828">
    <property type="entry name" value="GSR2449 PROTEIN"/>
    <property type="match status" value="1"/>
</dbReference>
<proteinExistence type="inferred from homology"/>
<evidence type="ECO:0000313" key="4">
    <source>
        <dbReference type="EMBL" id="KGI82772.1"/>
    </source>
</evidence>
<gene>
    <name evidence="3" type="ORF">CDG81_22310</name>
    <name evidence="4" type="ORF">IL38_02535</name>
</gene>
<sequence>MPTFVVNIRYSDDRELLERVRSAHRDYSKDLADRGVLLSAGPFADGDGGMLVYEAADRAELDRILAEDPYAKEGVLAETTVREWKPLTGSWLG</sequence>
<dbReference type="EMBL" id="CP022752">
    <property type="protein sequence ID" value="ASU80552.1"/>
    <property type="molecule type" value="Genomic_DNA"/>
</dbReference>
<evidence type="ECO:0000313" key="3">
    <source>
        <dbReference type="EMBL" id="ASU80552.1"/>
    </source>
</evidence>
<dbReference type="SUPFAM" id="SSF54909">
    <property type="entry name" value="Dimeric alpha+beta barrel"/>
    <property type="match status" value="1"/>
</dbReference>
<dbReference type="Gene3D" id="3.30.70.1060">
    <property type="entry name" value="Dimeric alpha+beta barrel"/>
    <property type="match status" value="1"/>
</dbReference>
<name>A0A099DAG6_9ACTN</name>
<accession>A0A099DAG6</accession>
<dbReference type="OrthoDB" id="8968203at2"/>
<dbReference type="RefSeq" id="WP_043569810.1">
    <property type="nucleotide sequence ID" value="NZ_CP022752.1"/>
</dbReference>
<evidence type="ECO:0000313" key="6">
    <source>
        <dbReference type="Proteomes" id="UP000215043"/>
    </source>
</evidence>
<evidence type="ECO:0000259" key="2">
    <source>
        <dbReference type="Pfam" id="PF03795"/>
    </source>
</evidence>
<reference evidence="4 5" key="1">
    <citation type="journal article" date="2014" name="PLoS ONE">
        <title>Identification and Characterization of a New Erythromycin Biosynthetic Gene Cluster in Actinopolyspora erythraea YIM90600, a Novel Erythronolide-Producing Halophilic Actinomycete Isolated from Salt Field.</title>
        <authorList>
            <person name="Chen D."/>
            <person name="Feng J."/>
            <person name="Huang L."/>
            <person name="Zhang Q."/>
            <person name="Wu J."/>
            <person name="Zhu X."/>
            <person name="Duan Y."/>
            <person name="Xu Z."/>
        </authorList>
    </citation>
    <scope>NUCLEOTIDE SEQUENCE [LARGE SCALE GENOMIC DNA]</scope>
    <source>
        <strain evidence="4 5">YIM90600</strain>
    </source>
</reference>
<keyword evidence="5" id="KW-1185">Reference proteome</keyword>
<reference evidence="3 6" key="2">
    <citation type="submission" date="2017-08" db="EMBL/GenBank/DDBJ databases">
        <title>The complete genome sequence of moderately halophilic actinomycete Actinopolyspora erythraea YIM 90600, the producer of novel erythromycin, novel actinopolysporins A-C and tubercidin.</title>
        <authorList>
            <person name="Yin M."/>
            <person name="Tang S."/>
        </authorList>
    </citation>
    <scope>NUCLEOTIDE SEQUENCE [LARGE SCALE GENOMIC DNA]</scope>
    <source>
        <strain evidence="3 6">YIM 90600</strain>
    </source>
</reference>
<dbReference type="HOGENOM" id="CLU_110355_7_2_11"/>
<evidence type="ECO:0000256" key="1">
    <source>
        <dbReference type="ARBA" id="ARBA00007689"/>
    </source>
</evidence>
<dbReference type="KEGG" id="aey:CDG81_22310"/>
<dbReference type="AlphaFoldDB" id="A0A099DAG6"/>
<dbReference type="InterPro" id="IPR005545">
    <property type="entry name" value="YCII"/>
</dbReference>
<organism evidence="3 6">
    <name type="scientific">Actinopolyspora erythraea</name>
    <dbReference type="NCBI Taxonomy" id="414996"/>
    <lineage>
        <taxon>Bacteria</taxon>
        <taxon>Bacillati</taxon>
        <taxon>Actinomycetota</taxon>
        <taxon>Actinomycetes</taxon>
        <taxon>Actinopolysporales</taxon>
        <taxon>Actinopolysporaceae</taxon>
        <taxon>Actinopolyspora</taxon>
    </lineage>
</organism>
<dbReference type="eggNOG" id="COG2350">
    <property type="taxonomic scope" value="Bacteria"/>
</dbReference>
<dbReference type="PANTHER" id="PTHR37828:SF1">
    <property type="entry name" value="YCII-RELATED DOMAIN-CONTAINING PROTEIN"/>
    <property type="match status" value="1"/>
</dbReference>
<protein>
    <recommendedName>
        <fullName evidence="2">YCII-related domain-containing protein</fullName>
    </recommendedName>
</protein>